<dbReference type="InterPro" id="IPR042097">
    <property type="entry name" value="Aminopeptidase_N-like_N_sf"/>
</dbReference>
<evidence type="ECO:0000256" key="7">
    <source>
        <dbReference type="ARBA" id="ARBA00022670"/>
    </source>
</evidence>
<keyword evidence="8" id="KW-0479">Metal-binding</keyword>
<dbReference type="SUPFAM" id="SSF63737">
    <property type="entry name" value="Leukotriene A4 hydrolase N-terminal domain"/>
    <property type="match status" value="1"/>
</dbReference>
<evidence type="ECO:0000313" key="18">
    <source>
        <dbReference type="Proteomes" id="UP001500326"/>
    </source>
</evidence>
<dbReference type="PANTHER" id="PTHR11533">
    <property type="entry name" value="PROTEASE M1 ZINC METALLOPROTEASE"/>
    <property type="match status" value="1"/>
</dbReference>
<feature type="domain" description="Aminopeptidase N-like N-terminal" evidence="16">
    <location>
        <begin position="18"/>
        <end position="189"/>
    </location>
</feature>
<feature type="region of interest" description="Disordered" evidence="14">
    <location>
        <begin position="432"/>
        <end position="451"/>
    </location>
</feature>
<sequence>MSGDPYTPQSGDPGIRVDHYDLALDYKVTTNRLNATAVIHGHVTTGTKNLSFDLVGLRATKITAAGARIANHRQSDRKLRITLSSPLAAGAGFELTVAYSGAPRPRRSRWGTIGWEELEDGALIASQPTGAPTWFPCNDVPSDKATYRLMITTDQAYTVVASGRRTGRTTRGGKATWTFDQDVPTTTYLMTVHVGRYLEETISLGRSTGRLFYPAPLTTRVRADFADLPRMVAVFEELFGPYPLDEYAVVVTADDLEIPLEAQGIGTFGANHIDGAGGLERLVAHELAHQWFGNSVGVAKWQDIWLNEGFACYSEWLWSEHSGGPTAHQKAVSHHARLASLPQDLVISDPGADLMFDDRVYKRGALTLHSLRLTLGDEVFFSVLREWTRTYRAATASTADFVALAEEVSQVPLANLIHAWLDVPRLPRLPMTGRGGVVPPTKPLAPEQSLR</sequence>
<keyword evidence="11" id="KW-0482">Metalloprotease</keyword>
<evidence type="ECO:0000256" key="4">
    <source>
        <dbReference type="ARBA" id="ARBA00012564"/>
    </source>
</evidence>
<evidence type="ECO:0000256" key="9">
    <source>
        <dbReference type="ARBA" id="ARBA00022801"/>
    </source>
</evidence>
<dbReference type="EC" id="3.4.11.2" evidence="4"/>
<keyword evidence="6" id="KW-0031">Aminopeptidase</keyword>
<keyword evidence="7" id="KW-0645">Protease</keyword>
<dbReference type="PRINTS" id="PR00756">
    <property type="entry name" value="ALADIPTASE"/>
</dbReference>
<dbReference type="InterPro" id="IPR050344">
    <property type="entry name" value="Peptidase_M1_aminopeptidases"/>
</dbReference>
<protein>
    <recommendedName>
        <fullName evidence="5">Aminopeptidase N</fullName>
        <ecNumber evidence="4">3.4.11.2</ecNumber>
    </recommendedName>
    <alternativeName>
        <fullName evidence="12">Alanine aminopeptidase</fullName>
    </alternativeName>
    <alternativeName>
        <fullName evidence="13">Lysyl aminopeptidase</fullName>
    </alternativeName>
</protein>
<dbReference type="InterPro" id="IPR014782">
    <property type="entry name" value="Peptidase_M1_dom"/>
</dbReference>
<evidence type="ECO:0000256" key="5">
    <source>
        <dbReference type="ARBA" id="ARBA00015611"/>
    </source>
</evidence>
<evidence type="ECO:0000256" key="8">
    <source>
        <dbReference type="ARBA" id="ARBA00022723"/>
    </source>
</evidence>
<comment type="catalytic activity">
    <reaction evidence="1">
        <text>Release of an N-terminal amino acid, Xaa-|-Yaa- from a peptide, amide or arylamide. Xaa is preferably Ala, but may be most amino acids including Pro (slow action). When a terminal hydrophobic residue is followed by a prolyl residue, the two may be released as an intact Xaa-Pro dipeptide.</text>
        <dbReference type="EC" id="3.4.11.2"/>
    </reaction>
</comment>
<keyword evidence="9" id="KW-0378">Hydrolase</keyword>
<evidence type="ECO:0000313" key="17">
    <source>
        <dbReference type="EMBL" id="GAA1974083.1"/>
    </source>
</evidence>
<evidence type="ECO:0000256" key="2">
    <source>
        <dbReference type="ARBA" id="ARBA00001947"/>
    </source>
</evidence>
<name>A0ABN2RSD6_9MICO</name>
<dbReference type="InterPro" id="IPR027268">
    <property type="entry name" value="Peptidase_M4/M1_CTD_sf"/>
</dbReference>
<evidence type="ECO:0000256" key="10">
    <source>
        <dbReference type="ARBA" id="ARBA00022833"/>
    </source>
</evidence>
<gene>
    <name evidence="17" type="ORF">GCM10009777_03090</name>
</gene>
<evidence type="ECO:0000256" key="6">
    <source>
        <dbReference type="ARBA" id="ARBA00022438"/>
    </source>
</evidence>
<organism evidence="17 18">
    <name type="scientific">Microbacterium pumilum</name>
    <dbReference type="NCBI Taxonomy" id="344165"/>
    <lineage>
        <taxon>Bacteria</taxon>
        <taxon>Bacillati</taxon>
        <taxon>Actinomycetota</taxon>
        <taxon>Actinomycetes</taxon>
        <taxon>Micrococcales</taxon>
        <taxon>Microbacteriaceae</taxon>
        <taxon>Microbacterium</taxon>
    </lineage>
</organism>
<evidence type="ECO:0000256" key="11">
    <source>
        <dbReference type="ARBA" id="ARBA00023049"/>
    </source>
</evidence>
<dbReference type="Proteomes" id="UP001500326">
    <property type="component" value="Unassembled WGS sequence"/>
</dbReference>
<keyword evidence="10" id="KW-0862">Zinc</keyword>
<dbReference type="InterPro" id="IPR045357">
    <property type="entry name" value="Aminopeptidase_N-like_N"/>
</dbReference>
<comment type="caution">
    <text evidence="17">The sequence shown here is derived from an EMBL/GenBank/DDBJ whole genome shotgun (WGS) entry which is preliminary data.</text>
</comment>
<dbReference type="Pfam" id="PF17900">
    <property type="entry name" value="Peptidase_M1_N"/>
    <property type="match status" value="1"/>
</dbReference>
<dbReference type="SUPFAM" id="SSF55486">
    <property type="entry name" value="Metalloproteases ('zincins'), catalytic domain"/>
    <property type="match status" value="1"/>
</dbReference>
<dbReference type="PANTHER" id="PTHR11533:SF174">
    <property type="entry name" value="PUROMYCIN-SENSITIVE AMINOPEPTIDASE-RELATED"/>
    <property type="match status" value="1"/>
</dbReference>
<evidence type="ECO:0000256" key="13">
    <source>
        <dbReference type="ARBA" id="ARBA00031533"/>
    </source>
</evidence>
<evidence type="ECO:0000256" key="14">
    <source>
        <dbReference type="SAM" id="MobiDB-lite"/>
    </source>
</evidence>
<dbReference type="CDD" id="cd09603">
    <property type="entry name" value="M1_APN_like"/>
    <property type="match status" value="1"/>
</dbReference>
<dbReference type="InterPro" id="IPR001930">
    <property type="entry name" value="Peptidase_M1"/>
</dbReference>
<reference evidence="17 18" key="1">
    <citation type="journal article" date="2019" name="Int. J. Syst. Evol. Microbiol.">
        <title>The Global Catalogue of Microorganisms (GCM) 10K type strain sequencing project: providing services to taxonomists for standard genome sequencing and annotation.</title>
        <authorList>
            <consortium name="The Broad Institute Genomics Platform"/>
            <consortium name="The Broad Institute Genome Sequencing Center for Infectious Disease"/>
            <person name="Wu L."/>
            <person name="Ma J."/>
        </authorList>
    </citation>
    <scope>NUCLEOTIDE SEQUENCE [LARGE SCALE GENOMIC DNA]</scope>
    <source>
        <strain evidence="17 18">JCM 14902</strain>
    </source>
</reference>
<evidence type="ECO:0000256" key="12">
    <source>
        <dbReference type="ARBA" id="ARBA00029811"/>
    </source>
</evidence>
<accession>A0ABN2RSD6</accession>
<keyword evidence="18" id="KW-1185">Reference proteome</keyword>
<dbReference type="EMBL" id="BAAAOH010000001">
    <property type="protein sequence ID" value="GAA1974083.1"/>
    <property type="molecule type" value="Genomic_DNA"/>
</dbReference>
<evidence type="ECO:0000256" key="3">
    <source>
        <dbReference type="ARBA" id="ARBA00010136"/>
    </source>
</evidence>
<proteinExistence type="inferred from homology"/>
<evidence type="ECO:0000256" key="1">
    <source>
        <dbReference type="ARBA" id="ARBA00000098"/>
    </source>
</evidence>
<dbReference type="Pfam" id="PF01433">
    <property type="entry name" value="Peptidase_M1"/>
    <property type="match status" value="1"/>
</dbReference>
<evidence type="ECO:0000259" key="16">
    <source>
        <dbReference type="Pfam" id="PF17900"/>
    </source>
</evidence>
<evidence type="ECO:0000259" key="15">
    <source>
        <dbReference type="Pfam" id="PF01433"/>
    </source>
</evidence>
<comment type="cofactor">
    <cofactor evidence="2">
        <name>Zn(2+)</name>
        <dbReference type="ChEBI" id="CHEBI:29105"/>
    </cofactor>
</comment>
<dbReference type="RefSeq" id="WP_344057861.1">
    <property type="nucleotide sequence ID" value="NZ_BAAAOH010000001.1"/>
</dbReference>
<dbReference type="Gene3D" id="2.60.40.1730">
    <property type="entry name" value="tricorn interacting facor f3 domain"/>
    <property type="match status" value="1"/>
</dbReference>
<feature type="domain" description="Peptidase M1 membrane alanine aminopeptidase" evidence="15">
    <location>
        <begin position="232"/>
        <end position="420"/>
    </location>
</feature>
<dbReference type="Gene3D" id="1.10.390.10">
    <property type="entry name" value="Neutral Protease Domain 2"/>
    <property type="match status" value="1"/>
</dbReference>
<comment type="similarity">
    <text evidence="3">Belongs to the peptidase M1 family.</text>
</comment>